<reference evidence="1 2" key="1">
    <citation type="submission" date="2018-05" db="EMBL/GenBank/DDBJ databases">
        <title>Novel Campyloabacter and Helicobacter Species and Strains.</title>
        <authorList>
            <person name="Mannion A.J."/>
            <person name="Shen Z."/>
            <person name="Fox J.G."/>
        </authorList>
    </citation>
    <scope>NUCLEOTIDE SEQUENCE [LARGE SCALE GENOMIC DNA]</scope>
    <source>
        <strain evidence="2">MIT10-5678</strain>
    </source>
</reference>
<dbReference type="Proteomes" id="UP000309584">
    <property type="component" value="Unassembled WGS sequence"/>
</dbReference>
<protein>
    <submittedName>
        <fullName evidence="1">Uncharacterized protein</fullName>
    </submittedName>
</protein>
<accession>A0ABY2TGT0</accession>
<proteinExistence type="predicted"/>
<name>A0ABY2TGT0_9BACT</name>
<evidence type="ECO:0000313" key="1">
    <source>
        <dbReference type="EMBL" id="TKX33315.1"/>
    </source>
</evidence>
<comment type="caution">
    <text evidence="1">The sequence shown here is derived from an EMBL/GenBank/DDBJ whole genome shotgun (WGS) entry which is preliminary data.</text>
</comment>
<evidence type="ECO:0000313" key="2">
    <source>
        <dbReference type="Proteomes" id="UP000309584"/>
    </source>
</evidence>
<organism evidence="1 2">
    <name type="scientific">Campylobacter taeniopygiae</name>
    <dbReference type="NCBI Taxonomy" id="2510188"/>
    <lineage>
        <taxon>Bacteria</taxon>
        <taxon>Pseudomonadati</taxon>
        <taxon>Campylobacterota</taxon>
        <taxon>Epsilonproteobacteria</taxon>
        <taxon>Campylobacterales</taxon>
        <taxon>Campylobacteraceae</taxon>
        <taxon>Campylobacter</taxon>
    </lineage>
</organism>
<dbReference type="EMBL" id="NXLY01000019">
    <property type="protein sequence ID" value="TKX33315.1"/>
    <property type="molecule type" value="Genomic_DNA"/>
</dbReference>
<sequence>MKLSDLKQIIKNKITDLESDERLGYKADIATNLPLVFVQEELRAKIFAYNDILKIIENQQSAKDKK</sequence>
<keyword evidence="2" id="KW-1185">Reference proteome</keyword>
<gene>
    <name evidence="1" type="ORF">CQA75_08080</name>
</gene>
<dbReference type="RefSeq" id="WP_137624475.1">
    <property type="nucleotide sequence ID" value="NZ_NXLY01000019.1"/>
</dbReference>